<gene>
    <name evidence="4" type="primary">LOC103514777</name>
</gene>
<accession>A0A1S3DAN5</accession>
<dbReference type="PANTHER" id="PTHR46362:SF1">
    <property type="entry name" value="GEM-ASSOCIATED PROTEIN 5"/>
    <property type="match status" value="1"/>
</dbReference>
<evidence type="ECO:0000313" key="4">
    <source>
        <dbReference type="RefSeq" id="XP_008477901.1"/>
    </source>
</evidence>
<dbReference type="InterPro" id="IPR052640">
    <property type="entry name" value="Gemin-5"/>
</dbReference>
<feature type="region of interest" description="Disordered" evidence="1">
    <location>
        <begin position="32"/>
        <end position="81"/>
    </location>
</feature>
<dbReference type="GO" id="GO:0032797">
    <property type="term" value="C:SMN complex"/>
    <property type="evidence" value="ECO:0007669"/>
    <property type="project" value="TreeGrafter"/>
</dbReference>
<dbReference type="PANTHER" id="PTHR46362">
    <property type="entry name" value="GEM-ASSOCIATED PROTEIN 5"/>
    <property type="match status" value="1"/>
</dbReference>
<feature type="compositionally biased region" description="Basic and acidic residues" evidence="1">
    <location>
        <begin position="711"/>
        <end position="747"/>
    </location>
</feature>
<organism evidence="3 4">
    <name type="scientific">Diaphorina citri</name>
    <name type="common">Asian citrus psyllid</name>
    <dbReference type="NCBI Taxonomy" id="121845"/>
    <lineage>
        <taxon>Eukaryota</taxon>
        <taxon>Metazoa</taxon>
        <taxon>Ecdysozoa</taxon>
        <taxon>Arthropoda</taxon>
        <taxon>Hexapoda</taxon>
        <taxon>Insecta</taxon>
        <taxon>Pterygota</taxon>
        <taxon>Neoptera</taxon>
        <taxon>Paraneoptera</taxon>
        <taxon>Hemiptera</taxon>
        <taxon>Sternorrhyncha</taxon>
        <taxon>Psylloidea</taxon>
        <taxon>Psyllidae</taxon>
        <taxon>Diaphorininae</taxon>
        <taxon>Diaphorina</taxon>
    </lineage>
</organism>
<protein>
    <submittedName>
        <fullName evidence="4">Uncharacterized protein LOC103514777</fullName>
    </submittedName>
</protein>
<dbReference type="RefSeq" id="XP_008477901.1">
    <property type="nucleotide sequence ID" value="XM_008479679.1"/>
</dbReference>
<dbReference type="KEGG" id="dci:103514777"/>
<dbReference type="Gene3D" id="2.130.10.10">
    <property type="entry name" value="YVTN repeat-like/Quinoprotein amine dehydrogenase"/>
    <property type="match status" value="1"/>
</dbReference>
<dbReference type="PaxDb" id="121845-A0A1S3DAN5"/>
<dbReference type="Pfam" id="PF23774">
    <property type="entry name" value="TPR_GEMI5"/>
    <property type="match status" value="1"/>
</dbReference>
<dbReference type="AlphaFoldDB" id="A0A1S3DAN5"/>
<evidence type="ECO:0000256" key="1">
    <source>
        <dbReference type="SAM" id="MobiDB-lite"/>
    </source>
</evidence>
<evidence type="ECO:0000313" key="3">
    <source>
        <dbReference type="Proteomes" id="UP000079169"/>
    </source>
</evidence>
<dbReference type="GO" id="GO:0005634">
    <property type="term" value="C:nucleus"/>
    <property type="evidence" value="ECO:0007669"/>
    <property type="project" value="TreeGrafter"/>
</dbReference>
<keyword evidence="3" id="KW-1185">Reference proteome</keyword>
<name>A0A1S3DAN5_DIACI</name>
<dbReference type="InterPro" id="IPR015943">
    <property type="entry name" value="WD40/YVTN_repeat-like_dom_sf"/>
</dbReference>
<sequence length="747" mass="83026">MTHVMSGLWSPLDPDLIITGSGDGTVQCWRMSKQTTTRPSDKKKVKNIPESAPVATSDVTSEEITSEYKEPSKSKGNHTRKAKSVFPITGNQFQIGSHLHVLVNRFVTATNPTNPITIVKNQEKVVEDAVTMVTGEESGNAVVMATKQEGKDAVVMETKEEKDAVVMETKQKDAVAIETKQEKDAVATEMKQEKDAVTIATGDKPDVPLTNGVIHETNGQVITDTKDKTEDLDDVEKEVDNSALYLNFFGTRKDMENLVQTELTQHINNKYTTGALGTALWLGDFNIVVKMAIEKEELTDEIVGLSQTASLKLWRDCCEVYAKQLIASGNILKATNYLLAIHKVEEAVSLLLRNELYKEAMCLAKLRLPETHELIASGYRAWAESASSHGNYAQAAHIYLLLEDGVSAMKVLNKASDIRLQYYACILALNQSTMSNTSEAMLNNCFKRSLEKVPLNFAKEMVESHPNNKHFRLWYHGRQRSAEMLENTTVLSTWAEGSVDEDNIVDKIHADLKTSGVSSADVNALKELVNMCEGMDKAKVLVYISGHLAVASVESPPDNLKHILLALKVAYKLQSRIIVFPALLNAALYPKGPIESYPLLDKSTSPHPDYTHSIRAFFADSIVNWLYYCEEKNVDQAKLLDILEHTVNNYIEDVITIDTVRYYKAQADLAALESALCQQIVKDNIIKKVDSIENLNLFKPKPRNSRTPSPTEKEENVEKEEENKTEQEKGDGENKGEGGNDEAKGEA</sequence>
<feature type="domain" description="Gem-associated protein 5 TPR" evidence="2">
    <location>
        <begin position="246"/>
        <end position="452"/>
    </location>
</feature>
<dbReference type="GeneID" id="103514777"/>
<dbReference type="InterPro" id="IPR056421">
    <property type="entry name" value="TPR_GEMI5"/>
</dbReference>
<dbReference type="GO" id="GO:0003730">
    <property type="term" value="F:mRNA 3'-UTR binding"/>
    <property type="evidence" value="ECO:0007669"/>
    <property type="project" value="TreeGrafter"/>
</dbReference>
<dbReference type="Proteomes" id="UP000079169">
    <property type="component" value="Unplaced"/>
</dbReference>
<dbReference type="STRING" id="121845.A0A1S3DAN5"/>
<feature type="region of interest" description="Disordered" evidence="1">
    <location>
        <begin position="698"/>
        <end position="747"/>
    </location>
</feature>
<dbReference type="OMA" id="WASHCIG"/>
<evidence type="ECO:0000259" key="2">
    <source>
        <dbReference type="Pfam" id="PF23774"/>
    </source>
</evidence>
<dbReference type="GO" id="GO:0000387">
    <property type="term" value="P:spliceosomal snRNP assembly"/>
    <property type="evidence" value="ECO:0007669"/>
    <property type="project" value="TreeGrafter"/>
</dbReference>
<reference evidence="4" key="1">
    <citation type="submission" date="2025-08" db="UniProtKB">
        <authorList>
            <consortium name="RefSeq"/>
        </authorList>
    </citation>
    <scope>IDENTIFICATION</scope>
</reference>
<proteinExistence type="predicted"/>